<proteinExistence type="predicted"/>
<comment type="caution">
    <text evidence="1">The sequence shown here is derived from an EMBL/GenBank/DDBJ whole genome shotgun (WGS) entry which is preliminary data.</text>
</comment>
<dbReference type="RefSeq" id="WP_191618494.1">
    <property type="nucleotide sequence ID" value="NZ_JACYFG010000041.1"/>
</dbReference>
<name>A0A927FBN9_9BACT</name>
<protein>
    <submittedName>
        <fullName evidence="1">Uncharacterized protein</fullName>
    </submittedName>
</protein>
<evidence type="ECO:0000313" key="2">
    <source>
        <dbReference type="Proteomes" id="UP000622317"/>
    </source>
</evidence>
<dbReference type="AlphaFoldDB" id="A0A927FBN9"/>
<dbReference type="EMBL" id="JACYFG010000041">
    <property type="protein sequence ID" value="MBD5781391.1"/>
    <property type="molecule type" value="Genomic_DNA"/>
</dbReference>
<keyword evidence="2" id="KW-1185">Reference proteome</keyword>
<evidence type="ECO:0000313" key="1">
    <source>
        <dbReference type="EMBL" id="MBD5781391.1"/>
    </source>
</evidence>
<gene>
    <name evidence="1" type="ORF">IEN85_17960</name>
</gene>
<accession>A0A927FBN9</accession>
<sequence length="527" mass="58653">MILCYDLEVSPETFDVAGAIALAQAQAKSQSSELETIVLIPGKKAGFRSNDDTYPINEQRWRLTELVLPLISICAPNCSVLSFKSRNEAAAWLEKFSPKNQRYPIGYDIEKPHAQFCVSEFLAAVKAERTLPKWEADPQALSISMEWIQKNLPKAAKGIVSITLRQTHSFAPRNSNIEEWKSATTWLQARGYGVIVVPDTETAVTAIDDWPNETLWQTPCYNLKIRQALYQSCTLNLFVNNGPAILCYQSNSPYLSFKLVTPGVNVSNIEYFAKEGFYPTQPWPQSSDKQKLVWEDDNFLTITSAIEEWEADTPRNYDFWRAACLEASKAGEKQKLASYSAVAAAFCHDRSAALALRTGAIASLGRLSEAMLIVLAAIEENLDPTRFQQELSQWKTKIPAGSFELLERILSKQAALTKESGKLLSLRELVETLQNQKTYHSLYIYGTGVTGEKALKSLPNPNSAIGFSDSNPELHGKTRHGKPIVAPQTAVDDLDSQILIASMYGDEILESLLKRGVSIDRIAFADL</sequence>
<reference evidence="1" key="1">
    <citation type="submission" date="2020-09" db="EMBL/GenBank/DDBJ databases">
        <title>Pelagicoccus enzymogenes sp. nov. with an EPS production, isolated from marine sediment.</title>
        <authorList>
            <person name="Feng X."/>
        </authorList>
    </citation>
    <scope>NUCLEOTIDE SEQUENCE</scope>
    <source>
        <strain evidence="1">NFK12</strain>
    </source>
</reference>
<organism evidence="1 2">
    <name type="scientific">Pelagicoccus enzymogenes</name>
    <dbReference type="NCBI Taxonomy" id="2773457"/>
    <lineage>
        <taxon>Bacteria</taxon>
        <taxon>Pseudomonadati</taxon>
        <taxon>Verrucomicrobiota</taxon>
        <taxon>Opitutia</taxon>
        <taxon>Puniceicoccales</taxon>
        <taxon>Pelagicoccaceae</taxon>
        <taxon>Pelagicoccus</taxon>
    </lineage>
</organism>
<dbReference type="Proteomes" id="UP000622317">
    <property type="component" value="Unassembled WGS sequence"/>
</dbReference>